<accession>N6WW57</accession>
<evidence type="ECO:0000313" key="7">
    <source>
        <dbReference type="Proteomes" id="UP000013165"/>
    </source>
</evidence>
<keyword evidence="4" id="KW-0732">Signal</keyword>
<sequence length="165" mass="18506">MKGLLKISGRAAALVLSATISMTSVASEPAPDFTLKSNQGENLRLEDYRGQVVMLNFWASWCGPCRTEMPLMDDIYQEYKDLGFTVLAVNVDEDSTDAKRFLDAVPVSYPILYDNTSTVTAAYGVDAMPTTVMIDRDGNARFVHRGYKPGYEDEYEQQVRQLVRE</sequence>
<dbReference type="PANTHER" id="PTHR42852:SF13">
    <property type="entry name" value="PROTEIN DIPZ"/>
    <property type="match status" value="1"/>
</dbReference>
<gene>
    <name evidence="6" type="ORF">J057_16760</name>
</gene>
<dbReference type="AlphaFoldDB" id="N6WW57"/>
<dbReference type="GO" id="GO:0030313">
    <property type="term" value="C:cell envelope"/>
    <property type="evidence" value="ECO:0007669"/>
    <property type="project" value="UniProtKB-SubCell"/>
</dbReference>
<dbReference type="InterPro" id="IPR013766">
    <property type="entry name" value="Thioredoxin_domain"/>
</dbReference>
<proteinExistence type="predicted"/>
<dbReference type="InterPro" id="IPR013740">
    <property type="entry name" value="Redoxin"/>
</dbReference>
<evidence type="ECO:0000256" key="4">
    <source>
        <dbReference type="SAM" id="SignalP"/>
    </source>
</evidence>
<organism evidence="6 7">
    <name type="scientific">Marinobacter nanhaiticus D15-8W</name>
    <dbReference type="NCBI Taxonomy" id="626887"/>
    <lineage>
        <taxon>Bacteria</taxon>
        <taxon>Pseudomonadati</taxon>
        <taxon>Pseudomonadota</taxon>
        <taxon>Gammaproteobacteria</taxon>
        <taxon>Pseudomonadales</taxon>
        <taxon>Marinobacteraceae</taxon>
        <taxon>Marinobacter</taxon>
    </lineage>
</organism>
<dbReference type="Gene3D" id="3.40.30.10">
    <property type="entry name" value="Glutaredoxin"/>
    <property type="match status" value="1"/>
</dbReference>
<dbReference type="PROSITE" id="PS51352">
    <property type="entry name" value="THIOREDOXIN_2"/>
    <property type="match status" value="1"/>
</dbReference>
<dbReference type="GO" id="GO:0015036">
    <property type="term" value="F:disulfide oxidoreductase activity"/>
    <property type="evidence" value="ECO:0007669"/>
    <property type="project" value="UniProtKB-ARBA"/>
</dbReference>
<keyword evidence="3" id="KW-0676">Redox-active center</keyword>
<evidence type="ECO:0000256" key="2">
    <source>
        <dbReference type="ARBA" id="ARBA00022748"/>
    </source>
</evidence>
<dbReference type="PROSITE" id="PS00194">
    <property type="entry name" value="THIOREDOXIN_1"/>
    <property type="match status" value="1"/>
</dbReference>
<evidence type="ECO:0000256" key="1">
    <source>
        <dbReference type="ARBA" id="ARBA00004196"/>
    </source>
</evidence>
<dbReference type="GO" id="GO:0017004">
    <property type="term" value="P:cytochrome complex assembly"/>
    <property type="evidence" value="ECO:0007669"/>
    <property type="project" value="UniProtKB-KW"/>
</dbReference>
<name>N6WW57_9GAMM</name>
<dbReference type="OrthoDB" id="9799347at2"/>
<dbReference type="EMBL" id="APLQ01000014">
    <property type="protein sequence ID" value="ENO13068.1"/>
    <property type="molecule type" value="Genomic_DNA"/>
</dbReference>
<evidence type="ECO:0000259" key="5">
    <source>
        <dbReference type="PROSITE" id="PS51352"/>
    </source>
</evidence>
<dbReference type="SUPFAM" id="SSF52833">
    <property type="entry name" value="Thioredoxin-like"/>
    <property type="match status" value="1"/>
</dbReference>
<dbReference type="eggNOG" id="COG0526">
    <property type="taxonomic scope" value="Bacteria"/>
</dbReference>
<comment type="caution">
    <text evidence="6">The sequence shown here is derived from an EMBL/GenBank/DDBJ whole genome shotgun (WGS) entry which is preliminary data.</text>
</comment>
<dbReference type="STRING" id="626887.J057_16760"/>
<feature type="chain" id="PRO_5004127352" evidence="4">
    <location>
        <begin position="27"/>
        <end position="165"/>
    </location>
</feature>
<dbReference type="CDD" id="cd02966">
    <property type="entry name" value="TlpA_like_family"/>
    <property type="match status" value="1"/>
</dbReference>
<reference evidence="6 7" key="1">
    <citation type="journal article" date="2013" name="Genome Announc.">
        <title>Genome Sequence of the Polycyclic Aromatic Hydrocarbon-Degrading Bacterium Strain Marinobacter nanhaiticus D15-8WT.</title>
        <authorList>
            <person name="Cui Z."/>
            <person name="Gao W."/>
            <person name="Li Q."/>
            <person name="Xu G."/>
            <person name="Zheng L."/>
        </authorList>
    </citation>
    <scope>NUCLEOTIDE SEQUENCE [LARGE SCALE GENOMIC DNA]</scope>
    <source>
        <strain evidence="6 7">D15-8W</strain>
    </source>
</reference>
<protein>
    <submittedName>
        <fullName evidence="6">TlpA family protein disulfide reductase</fullName>
    </submittedName>
</protein>
<evidence type="ECO:0000256" key="3">
    <source>
        <dbReference type="ARBA" id="ARBA00023284"/>
    </source>
</evidence>
<dbReference type="InterPro" id="IPR036249">
    <property type="entry name" value="Thioredoxin-like_sf"/>
</dbReference>
<evidence type="ECO:0000313" key="6">
    <source>
        <dbReference type="EMBL" id="ENO13068.1"/>
    </source>
</evidence>
<keyword evidence="2" id="KW-0201">Cytochrome c-type biogenesis</keyword>
<dbReference type="PATRIC" id="fig|626887.3.peg.3350"/>
<dbReference type="InterPro" id="IPR050553">
    <property type="entry name" value="Thioredoxin_ResA/DsbE_sf"/>
</dbReference>
<dbReference type="Pfam" id="PF08534">
    <property type="entry name" value="Redoxin"/>
    <property type="match status" value="1"/>
</dbReference>
<dbReference type="PANTHER" id="PTHR42852">
    <property type="entry name" value="THIOL:DISULFIDE INTERCHANGE PROTEIN DSBE"/>
    <property type="match status" value="1"/>
</dbReference>
<feature type="domain" description="Thioredoxin" evidence="5">
    <location>
        <begin position="24"/>
        <end position="164"/>
    </location>
</feature>
<feature type="signal peptide" evidence="4">
    <location>
        <begin position="1"/>
        <end position="26"/>
    </location>
</feature>
<dbReference type="InterPro" id="IPR017937">
    <property type="entry name" value="Thioredoxin_CS"/>
</dbReference>
<dbReference type="HOGENOM" id="CLU_042529_11_2_6"/>
<keyword evidence="7" id="KW-1185">Reference proteome</keyword>
<comment type="subcellular location">
    <subcellularLocation>
        <location evidence="1">Cell envelope</location>
    </subcellularLocation>
</comment>
<dbReference type="RefSeq" id="WP_004581293.1">
    <property type="nucleotide sequence ID" value="NZ_AP028878.1"/>
</dbReference>
<dbReference type="Proteomes" id="UP000013165">
    <property type="component" value="Unassembled WGS sequence"/>
</dbReference>